<accession>A0ACC2I2J7</accession>
<name>A0ACC2I2J7_9PEZI</name>
<gene>
    <name evidence="1" type="ORF">ONZ43_g6101</name>
</gene>
<protein>
    <submittedName>
        <fullName evidence="1">Uncharacterized protein</fullName>
    </submittedName>
</protein>
<dbReference type="EMBL" id="JAPESX010002068">
    <property type="protein sequence ID" value="KAJ8109557.1"/>
    <property type="molecule type" value="Genomic_DNA"/>
</dbReference>
<evidence type="ECO:0000313" key="1">
    <source>
        <dbReference type="EMBL" id="KAJ8109557.1"/>
    </source>
</evidence>
<comment type="caution">
    <text evidence="1">The sequence shown here is derived from an EMBL/GenBank/DDBJ whole genome shotgun (WGS) entry which is preliminary data.</text>
</comment>
<sequence length="321" mass="36166">MNSAVSDSNWRAVSEEHQPPAIRATALADFHTLVLSVTRRLLSATLYVTEARIRTRSSNDARRRANPRIRVEDVTAAASSLGMKHTSGQFWAQCARRLQLNVVDDRTEDGFTDEEDEDEDTSAYGSEDIDSDNQLNTVKSTADDIEETDQETEESEEEDSDFMSYNEVEALLGFPVVDSMRNGPSTPEAYMSSASDYITSTSEETDEEDQREEDSGEDSEYGEDIEMKDREGAEYSESDDGLNLIAIKRDMDEAMISFVPLKDAGQDTTPTPRTLRSRIRAEYRLERDAERRDLQASINAEAELWAILRGDDDQREKGHKS</sequence>
<keyword evidence="2" id="KW-1185">Reference proteome</keyword>
<dbReference type="Proteomes" id="UP001153334">
    <property type="component" value="Unassembled WGS sequence"/>
</dbReference>
<reference evidence="1" key="1">
    <citation type="submission" date="2022-11" db="EMBL/GenBank/DDBJ databases">
        <title>Genome Sequence of Nemania bipapillata.</title>
        <authorList>
            <person name="Buettner E."/>
        </authorList>
    </citation>
    <scope>NUCLEOTIDE SEQUENCE</scope>
    <source>
        <strain evidence="1">CP14</strain>
    </source>
</reference>
<proteinExistence type="predicted"/>
<organism evidence="1 2">
    <name type="scientific">Nemania bipapillata</name>
    <dbReference type="NCBI Taxonomy" id="110536"/>
    <lineage>
        <taxon>Eukaryota</taxon>
        <taxon>Fungi</taxon>
        <taxon>Dikarya</taxon>
        <taxon>Ascomycota</taxon>
        <taxon>Pezizomycotina</taxon>
        <taxon>Sordariomycetes</taxon>
        <taxon>Xylariomycetidae</taxon>
        <taxon>Xylariales</taxon>
        <taxon>Xylariaceae</taxon>
        <taxon>Nemania</taxon>
    </lineage>
</organism>
<evidence type="ECO:0000313" key="2">
    <source>
        <dbReference type="Proteomes" id="UP001153334"/>
    </source>
</evidence>